<name>A0AAV5WYA3_9BILA</name>
<keyword evidence="2" id="KW-1185">Reference proteome</keyword>
<feature type="non-terminal residue" evidence="1">
    <location>
        <position position="1"/>
    </location>
</feature>
<dbReference type="EMBL" id="BTSY01000006">
    <property type="protein sequence ID" value="GMT34722.1"/>
    <property type="molecule type" value="Genomic_DNA"/>
</dbReference>
<sequence length="82" mass="9229">SRCVPPNRRSSLRLTSIASVSGCDFTRDTTMTSSTSRDFLLPYFFPTSTSSRSAWRFTRRTRSSSRPLPRCTTPCGSTKRIS</sequence>
<dbReference type="AlphaFoldDB" id="A0AAV5WYA3"/>
<feature type="non-terminal residue" evidence="1">
    <location>
        <position position="82"/>
    </location>
</feature>
<dbReference type="Proteomes" id="UP001432322">
    <property type="component" value="Unassembled WGS sequence"/>
</dbReference>
<evidence type="ECO:0000313" key="2">
    <source>
        <dbReference type="Proteomes" id="UP001432322"/>
    </source>
</evidence>
<evidence type="ECO:0000313" key="1">
    <source>
        <dbReference type="EMBL" id="GMT34722.1"/>
    </source>
</evidence>
<accession>A0AAV5WYA3</accession>
<proteinExistence type="predicted"/>
<protein>
    <submittedName>
        <fullName evidence="1">Uncharacterized protein</fullName>
    </submittedName>
</protein>
<reference evidence="1" key="1">
    <citation type="submission" date="2023-10" db="EMBL/GenBank/DDBJ databases">
        <title>Genome assembly of Pristionchus species.</title>
        <authorList>
            <person name="Yoshida K."/>
            <person name="Sommer R.J."/>
        </authorList>
    </citation>
    <scope>NUCLEOTIDE SEQUENCE</scope>
    <source>
        <strain evidence="1">RS5133</strain>
    </source>
</reference>
<comment type="caution">
    <text evidence="1">The sequence shown here is derived from an EMBL/GenBank/DDBJ whole genome shotgun (WGS) entry which is preliminary data.</text>
</comment>
<organism evidence="1 2">
    <name type="scientific">Pristionchus fissidentatus</name>
    <dbReference type="NCBI Taxonomy" id="1538716"/>
    <lineage>
        <taxon>Eukaryota</taxon>
        <taxon>Metazoa</taxon>
        <taxon>Ecdysozoa</taxon>
        <taxon>Nematoda</taxon>
        <taxon>Chromadorea</taxon>
        <taxon>Rhabditida</taxon>
        <taxon>Rhabditina</taxon>
        <taxon>Diplogasteromorpha</taxon>
        <taxon>Diplogasteroidea</taxon>
        <taxon>Neodiplogasteridae</taxon>
        <taxon>Pristionchus</taxon>
    </lineage>
</organism>
<gene>
    <name evidence="1" type="ORF">PFISCL1PPCAC_26019</name>
</gene>